<feature type="domain" description="Heterokaryon incompatibility" evidence="2">
    <location>
        <begin position="22"/>
        <end position="115"/>
    </location>
</feature>
<feature type="region of interest" description="Disordered" evidence="1">
    <location>
        <begin position="257"/>
        <end position="325"/>
    </location>
</feature>
<dbReference type="PANTHER" id="PTHR10622">
    <property type="entry name" value="HET DOMAIN-CONTAINING PROTEIN"/>
    <property type="match status" value="1"/>
</dbReference>
<dbReference type="EMBL" id="SWKU01000039">
    <property type="protein sequence ID" value="KAF2994595.1"/>
    <property type="molecule type" value="Genomic_DNA"/>
</dbReference>
<name>A0A9P4T4E8_CURKU</name>
<evidence type="ECO:0000259" key="2">
    <source>
        <dbReference type="Pfam" id="PF06985"/>
    </source>
</evidence>
<dbReference type="OrthoDB" id="20872at2759"/>
<sequence>MRLLNVHTKRLHTFYGSSTPKYAILSHTWLSDHEEVIFSHIQSQQPSSWSHLPGAKKVDHTCQQAANDGYEWAWIDTCCIDKTNNAELSEAINSMFQWYQRAQVCYVYLLDVDSNNAGDIFTSRWWSRAWTLQELVAPANVQFFDEDWRNVGSRSALADEIALEKHIDSSILRDPTVLSSSSVAQRMCWAAQREATREEDLAYALLGIFNINMTMQYGEGGEAAFVRLQKEIMRTTKDMSIFAWGFKALPLESVLSGNREPDSSSLESDQNPDGVSKYGLLASRPSDFAGTHDIISLPEHESGVGDVEAEEEFGSEDLSKDATRM</sequence>
<comment type="caution">
    <text evidence="4">The sequence shown here is derived from an EMBL/GenBank/DDBJ whole genome shotgun (WGS) entry which is preliminary data.</text>
</comment>
<dbReference type="AlphaFoldDB" id="A0A9P4T4E8"/>
<keyword evidence="5" id="KW-1185">Reference proteome</keyword>
<gene>
    <name evidence="4" type="ORF">E8E13_001964</name>
</gene>
<evidence type="ECO:0000256" key="1">
    <source>
        <dbReference type="SAM" id="MobiDB-lite"/>
    </source>
</evidence>
<dbReference type="PANTHER" id="PTHR10622:SF10">
    <property type="entry name" value="HET DOMAIN-CONTAINING PROTEIN"/>
    <property type="match status" value="1"/>
</dbReference>
<evidence type="ECO:0000313" key="5">
    <source>
        <dbReference type="Proteomes" id="UP000801428"/>
    </source>
</evidence>
<accession>A0A9P4T4E8</accession>
<dbReference type="Pfam" id="PF06985">
    <property type="entry name" value="HET"/>
    <property type="match status" value="1"/>
</dbReference>
<organism evidence="4 5">
    <name type="scientific">Curvularia kusanoi</name>
    <name type="common">Cochliobolus kusanoi</name>
    <dbReference type="NCBI Taxonomy" id="90978"/>
    <lineage>
        <taxon>Eukaryota</taxon>
        <taxon>Fungi</taxon>
        <taxon>Dikarya</taxon>
        <taxon>Ascomycota</taxon>
        <taxon>Pezizomycotina</taxon>
        <taxon>Dothideomycetes</taxon>
        <taxon>Pleosporomycetidae</taxon>
        <taxon>Pleosporales</taxon>
        <taxon>Pleosporineae</taxon>
        <taxon>Pleosporaceae</taxon>
        <taxon>Curvularia</taxon>
    </lineage>
</organism>
<feature type="compositionally biased region" description="Polar residues" evidence="1">
    <location>
        <begin position="263"/>
        <end position="273"/>
    </location>
</feature>
<reference evidence="4" key="1">
    <citation type="submission" date="2019-04" db="EMBL/GenBank/DDBJ databases">
        <title>Sequencing of skin fungus with MAO and IRED activity.</title>
        <authorList>
            <person name="Marsaioli A.J."/>
            <person name="Bonatto J.M.C."/>
            <person name="Reis Junior O."/>
        </authorList>
    </citation>
    <scope>NUCLEOTIDE SEQUENCE</scope>
    <source>
        <strain evidence="4">30M1</strain>
    </source>
</reference>
<dbReference type="Proteomes" id="UP000801428">
    <property type="component" value="Unassembled WGS sequence"/>
</dbReference>
<evidence type="ECO:0000259" key="3">
    <source>
        <dbReference type="Pfam" id="PF26640"/>
    </source>
</evidence>
<dbReference type="InterPro" id="IPR058525">
    <property type="entry name" value="DUF8212"/>
</dbReference>
<feature type="domain" description="DUF8212" evidence="3">
    <location>
        <begin position="224"/>
        <end position="301"/>
    </location>
</feature>
<dbReference type="InterPro" id="IPR010730">
    <property type="entry name" value="HET"/>
</dbReference>
<evidence type="ECO:0000313" key="4">
    <source>
        <dbReference type="EMBL" id="KAF2994595.1"/>
    </source>
</evidence>
<protein>
    <recommendedName>
        <fullName evidence="6">HET-domain-containing protein</fullName>
    </recommendedName>
</protein>
<evidence type="ECO:0008006" key="6">
    <source>
        <dbReference type="Google" id="ProtNLM"/>
    </source>
</evidence>
<dbReference type="Pfam" id="PF26640">
    <property type="entry name" value="DUF8212"/>
    <property type="match status" value="1"/>
</dbReference>
<proteinExistence type="predicted"/>